<reference evidence="2 3" key="1">
    <citation type="journal article" date="2019" name="Sci. Rep.">
        <title>Comparative genomics of chytrid fungi reveal insights into the obligate biotrophic and pathogenic lifestyle of Synchytrium endobioticum.</title>
        <authorList>
            <person name="van de Vossenberg B.T.L.H."/>
            <person name="Warris S."/>
            <person name="Nguyen H.D.T."/>
            <person name="van Gent-Pelzer M.P.E."/>
            <person name="Joly D.L."/>
            <person name="van de Geest H.C."/>
            <person name="Bonants P.J.M."/>
            <person name="Smith D.S."/>
            <person name="Levesque C.A."/>
            <person name="van der Lee T.A.J."/>
        </authorList>
    </citation>
    <scope>NUCLEOTIDE SEQUENCE [LARGE SCALE GENOMIC DNA]</scope>
    <source>
        <strain evidence="2 3">MB42</strain>
    </source>
</reference>
<dbReference type="InterPro" id="IPR038884">
    <property type="entry name" value="CFAP61"/>
</dbReference>
<name>A0A507D9Y6_9FUNG</name>
<dbReference type="Gene3D" id="1.10.555.10">
    <property type="entry name" value="Rho GTPase activation protein"/>
    <property type="match status" value="1"/>
</dbReference>
<dbReference type="SUPFAM" id="SSF48350">
    <property type="entry name" value="GTPase activation domain, GAP"/>
    <property type="match status" value="1"/>
</dbReference>
<dbReference type="PANTHER" id="PTHR21178:SF8">
    <property type="entry name" value="CILIA- AND FLAGELLA-ASSOCIATED PROTEIN 61"/>
    <property type="match status" value="1"/>
</dbReference>
<dbReference type="PANTHER" id="PTHR21178">
    <property type="entry name" value="CILIA- AND FLAGELLA-ASSOCIATED PROTEIN 61"/>
    <property type="match status" value="1"/>
</dbReference>
<dbReference type="EMBL" id="QEAN01000111">
    <property type="protein sequence ID" value="TPX47710.1"/>
    <property type="molecule type" value="Genomic_DNA"/>
</dbReference>
<dbReference type="InterPro" id="IPR008936">
    <property type="entry name" value="Rho_GTPase_activation_prot"/>
</dbReference>
<evidence type="ECO:0000313" key="2">
    <source>
        <dbReference type="EMBL" id="TPX47710.1"/>
    </source>
</evidence>
<dbReference type="Proteomes" id="UP000317494">
    <property type="component" value="Unassembled WGS sequence"/>
</dbReference>
<dbReference type="STRING" id="286115.A0A507D9Y6"/>
<gene>
    <name evidence="2" type="ORF">SeMB42_g03232</name>
</gene>
<organism evidence="2 3">
    <name type="scientific">Synchytrium endobioticum</name>
    <dbReference type="NCBI Taxonomy" id="286115"/>
    <lineage>
        <taxon>Eukaryota</taxon>
        <taxon>Fungi</taxon>
        <taxon>Fungi incertae sedis</taxon>
        <taxon>Chytridiomycota</taxon>
        <taxon>Chytridiomycota incertae sedis</taxon>
        <taxon>Chytridiomycetes</taxon>
        <taxon>Synchytriales</taxon>
        <taxon>Synchytriaceae</taxon>
        <taxon>Synchytrium</taxon>
    </lineage>
</organism>
<evidence type="ECO:0000313" key="3">
    <source>
        <dbReference type="Proteomes" id="UP000317494"/>
    </source>
</evidence>
<dbReference type="InterPro" id="IPR000198">
    <property type="entry name" value="RhoGAP_dom"/>
</dbReference>
<evidence type="ECO:0000259" key="1">
    <source>
        <dbReference type="PROSITE" id="PS50238"/>
    </source>
</evidence>
<protein>
    <recommendedName>
        <fullName evidence="1">Rho-GAP domain-containing protein</fullName>
    </recommendedName>
</protein>
<dbReference type="VEuPathDB" id="FungiDB:SeMB42_g03232"/>
<sequence>MYNYALSDIPDVKIPGDLSLVAAEAGKPVGFIKCSRNVDVQFLLTHFEVYGSLLQHRKTHWQYVFCAIATLTCTSTIIVKQHQRILYINICIGPFWAHWPPGDILKHSFATYGDCEYAVLVVPPKANGFQLLSYFERIPTRPYSDAEQALFLSAYWCPPSLCLYVTSRTGLLSNVKVRLAVILGCSDVALALISKLVHVRTARAEQRECGCYCGEIRCRVNPRMMKYASKIEYVWFKSRFDIKQVQSFIQELLISFSNSPSPSIHPNINPPIHDDGLEEEVEVDEEQHSSQYYKMMFLNEFVQLDRRDSDMRDNQRAFIIRDTSIAPTITRLTEEDAAQFCWHMYRYVRSLTDNPLPASMTLEILRVAENNDDDESIAASLKRVVCKLPRSEYLLTKAFFSHLQRISSLCDIDIVRNLGVVFGPAIFRVTTTGQIPAANVHIHHRSQRRRHTHQQHHDEALASDIHGAAASLSPEGQAIASLFLQDFATANMNDSVTSDRPSTISRLGFFDAELSTVAGSETESVTKENPAPRLQPQVAPPAVHQDANENAQVSHGRRSSVAILDDMDEYARKFLHDIQAGGASPKAQAIQEEEVNDDEVYEPKYFTPPPQMPYEPEDINPFDPNDIFEFGRFGQKSLTRAIFMESTVPSAICAATEAIIRRVDAIFGFNVHTDSHRQQLQPKGGPLRR</sequence>
<dbReference type="GO" id="GO:0007165">
    <property type="term" value="P:signal transduction"/>
    <property type="evidence" value="ECO:0007669"/>
    <property type="project" value="InterPro"/>
</dbReference>
<accession>A0A507D9Y6</accession>
<keyword evidence="3" id="KW-1185">Reference proteome</keyword>
<dbReference type="Pfam" id="PF00620">
    <property type="entry name" value="RhoGAP"/>
    <property type="match status" value="1"/>
</dbReference>
<dbReference type="AlphaFoldDB" id="A0A507D9Y6"/>
<dbReference type="PROSITE" id="PS50238">
    <property type="entry name" value="RHOGAP"/>
    <property type="match status" value="1"/>
</dbReference>
<proteinExistence type="predicted"/>
<comment type="caution">
    <text evidence="2">The sequence shown here is derived from an EMBL/GenBank/DDBJ whole genome shotgun (WGS) entry which is preliminary data.</text>
</comment>
<feature type="domain" description="Rho-GAP" evidence="1">
    <location>
        <begin position="247"/>
        <end position="461"/>
    </location>
</feature>